<dbReference type="InterPro" id="IPR009057">
    <property type="entry name" value="Homeodomain-like_sf"/>
</dbReference>
<evidence type="ECO:0000256" key="3">
    <source>
        <dbReference type="ARBA" id="ARBA00023015"/>
    </source>
</evidence>
<comment type="subcellular location">
    <subcellularLocation>
        <location evidence="1">Nucleus</location>
    </subcellularLocation>
</comment>
<dbReference type="InterPro" id="IPR001005">
    <property type="entry name" value="SANT/Myb"/>
</dbReference>
<dbReference type="EMBL" id="JBBPBM010000002">
    <property type="protein sequence ID" value="KAK8595909.1"/>
    <property type="molecule type" value="Genomic_DNA"/>
</dbReference>
<evidence type="ECO:0000259" key="8">
    <source>
        <dbReference type="PROSITE" id="PS51294"/>
    </source>
</evidence>
<dbReference type="InterPro" id="IPR051953">
    <property type="entry name" value="Plant_SW-associated_TFs"/>
</dbReference>
<keyword evidence="4" id="KW-0238">DNA-binding</keyword>
<keyword evidence="2" id="KW-0677">Repeat</keyword>
<keyword evidence="3" id="KW-0805">Transcription regulation</keyword>
<dbReference type="SUPFAM" id="SSF46689">
    <property type="entry name" value="Homeodomain-like"/>
    <property type="match status" value="1"/>
</dbReference>
<reference evidence="9 10" key="1">
    <citation type="journal article" date="2024" name="G3 (Bethesda)">
        <title>Genome assembly of Hibiscus sabdariffa L. provides insights into metabolisms of medicinal natural products.</title>
        <authorList>
            <person name="Kim T."/>
        </authorList>
    </citation>
    <scope>NUCLEOTIDE SEQUENCE [LARGE SCALE GENOMIC DNA]</scope>
    <source>
        <strain evidence="9">TK-2024</strain>
        <tissue evidence="9">Old leaves</tissue>
    </source>
</reference>
<evidence type="ECO:0000313" key="9">
    <source>
        <dbReference type="EMBL" id="KAK8595909.1"/>
    </source>
</evidence>
<evidence type="ECO:0000313" key="10">
    <source>
        <dbReference type="Proteomes" id="UP001472677"/>
    </source>
</evidence>
<dbReference type="PROSITE" id="PS51294">
    <property type="entry name" value="HTH_MYB"/>
    <property type="match status" value="1"/>
</dbReference>
<comment type="caution">
    <text evidence="9">The sequence shown here is derived from an EMBL/GenBank/DDBJ whole genome shotgun (WGS) entry which is preliminary data.</text>
</comment>
<dbReference type="CDD" id="cd00167">
    <property type="entry name" value="SANT"/>
    <property type="match status" value="1"/>
</dbReference>
<feature type="domain" description="HTH myb-type" evidence="8">
    <location>
        <begin position="18"/>
        <end position="67"/>
    </location>
</feature>
<accession>A0ABR2G6S5</accession>
<feature type="region of interest" description="Disordered" evidence="7">
    <location>
        <begin position="1"/>
        <end position="25"/>
    </location>
</feature>
<proteinExistence type="predicted"/>
<evidence type="ECO:0000256" key="5">
    <source>
        <dbReference type="ARBA" id="ARBA00023163"/>
    </source>
</evidence>
<dbReference type="Gene3D" id="1.10.10.60">
    <property type="entry name" value="Homeodomain-like"/>
    <property type="match status" value="1"/>
</dbReference>
<protein>
    <recommendedName>
        <fullName evidence="8">HTH myb-type domain-containing protein</fullName>
    </recommendedName>
</protein>
<evidence type="ECO:0000256" key="2">
    <source>
        <dbReference type="ARBA" id="ARBA00022737"/>
    </source>
</evidence>
<keyword evidence="10" id="KW-1185">Reference proteome</keyword>
<organism evidence="9 10">
    <name type="scientific">Hibiscus sabdariffa</name>
    <name type="common">roselle</name>
    <dbReference type="NCBI Taxonomy" id="183260"/>
    <lineage>
        <taxon>Eukaryota</taxon>
        <taxon>Viridiplantae</taxon>
        <taxon>Streptophyta</taxon>
        <taxon>Embryophyta</taxon>
        <taxon>Tracheophyta</taxon>
        <taxon>Spermatophyta</taxon>
        <taxon>Magnoliopsida</taxon>
        <taxon>eudicotyledons</taxon>
        <taxon>Gunneridae</taxon>
        <taxon>Pentapetalae</taxon>
        <taxon>rosids</taxon>
        <taxon>malvids</taxon>
        <taxon>Malvales</taxon>
        <taxon>Malvaceae</taxon>
        <taxon>Malvoideae</taxon>
        <taxon>Hibiscus</taxon>
    </lineage>
</organism>
<keyword evidence="5" id="KW-0804">Transcription</keyword>
<keyword evidence="6" id="KW-0539">Nucleus</keyword>
<dbReference type="PANTHER" id="PTHR47997">
    <property type="entry name" value="MYB DOMAIN PROTEIN 55"/>
    <property type="match status" value="1"/>
</dbReference>
<evidence type="ECO:0000256" key="6">
    <source>
        <dbReference type="ARBA" id="ARBA00023242"/>
    </source>
</evidence>
<name>A0ABR2G6S5_9ROSI</name>
<gene>
    <name evidence="9" type="ORF">V6N12_064416</name>
</gene>
<dbReference type="Proteomes" id="UP001472677">
    <property type="component" value="Unassembled WGS sequence"/>
</dbReference>
<dbReference type="InterPro" id="IPR017930">
    <property type="entry name" value="Myb_dom"/>
</dbReference>
<dbReference type="PANTHER" id="PTHR47997:SF73">
    <property type="entry name" value="TRANSCRIPTION FACTOR MYB83-LIKE"/>
    <property type="match status" value="1"/>
</dbReference>
<evidence type="ECO:0000256" key="7">
    <source>
        <dbReference type="SAM" id="MobiDB-lite"/>
    </source>
</evidence>
<evidence type="ECO:0000256" key="4">
    <source>
        <dbReference type="ARBA" id="ARBA00023125"/>
    </source>
</evidence>
<evidence type="ECO:0000256" key="1">
    <source>
        <dbReference type="ARBA" id="ARBA00004123"/>
    </source>
</evidence>
<sequence length="128" mass="14410">MRKPNPSMKCGNGSDGSTNKHKKGLWSPEENVKLIGYKLSNGQAARLFGRTDNEVKNFWNSTIRKRLKHFSSTKSASEHNKDAMVGTGFMLMLEQEVYPTYMDLSSNSLLQSMVPNHARSPLPVLEHD</sequence>